<evidence type="ECO:0008006" key="5">
    <source>
        <dbReference type="Google" id="ProtNLM"/>
    </source>
</evidence>
<evidence type="ECO:0000313" key="4">
    <source>
        <dbReference type="Proteomes" id="UP001162131"/>
    </source>
</evidence>
<dbReference type="Proteomes" id="UP001162131">
    <property type="component" value="Unassembled WGS sequence"/>
</dbReference>
<keyword evidence="4" id="KW-1185">Reference proteome</keyword>
<evidence type="ECO:0000256" key="1">
    <source>
        <dbReference type="ARBA" id="ARBA00009486"/>
    </source>
</evidence>
<feature type="chain" id="PRO_5044009540" description="DUF295 domain-containing protein" evidence="2">
    <location>
        <begin position="22"/>
        <end position="444"/>
    </location>
</feature>
<protein>
    <recommendedName>
        <fullName evidence="5">DUF295 domain-containing protein</fullName>
    </recommendedName>
</protein>
<dbReference type="EMBL" id="CAJZBQ010000015">
    <property type="protein sequence ID" value="CAG9316170.1"/>
    <property type="molecule type" value="Genomic_DNA"/>
</dbReference>
<reference evidence="3" key="1">
    <citation type="submission" date="2021-09" db="EMBL/GenBank/DDBJ databases">
        <authorList>
            <consortium name="AG Swart"/>
            <person name="Singh M."/>
            <person name="Singh A."/>
            <person name="Seah K."/>
            <person name="Emmerich C."/>
        </authorList>
    </citation>
    <scope>NUCLEOTIDE SEQUENCE</scope>
    <source>
        <strain evidence="3">ATCC30299</strain>
    </source>
</reference>
<name>A0AAU9IY25_9CILI</name>
<dbReference type="Pfam" id="PF12141">
    <property type="entry name" value="BMT"/>
    <property type="match status" value="1"/>
</dbReference>
<sequence>MNFKLSLGLIAILLLIKCTLGDHKPVSFKGCPVFDINKRVYVMQNSRLSWPPFIGGIAAHKIFTDTEFIYSMLRLHLSEEESCSLQSANGLNLMFPAAIWLPEKKMYLVVVRLFLNLTKSYLYTSFFDSDWREVITEDMVGATQVPGILPIEVYDYNVECSGPEDPRIFRFGKEIYVIYNMIDVDLRRKMFLYRFETGETWPLEIVEHTWGTAYAEKNWTPLIVDDEHLYFVYNHKNFQILDCTNSRKELCNRVSGEPYSLPAGLRGGSPYVRFGSSNYFVSLGYSHLKYKKGIDCCVFYRPTLTIAAISKNPDKFDLIFQSEPIDFQSLLIEPFTQYNSTEHIKICDAGRIMMALSIANWDYEEDVVDITLNLNDAVALAAKVTGLTDLALDVISMHENGSLYGGDDCVEKLVYRHFDFEDPEISARNSLRRRRMKKTAVDNN</sequence>
<dbReference type="GO" id="GO:0000030">
    <property type="term" value="F:mannosyltransferase activity"/>
    <property type="evidence" value="ECO:0007669"/>
    <property type="project" value="InterPro"/>
</dbReference>
<evidence type="ECO:0000313" key="3">
    <source>
        <dbReference type="EMBL" id="CAG9316170.1"/>
    </source>
</evidence>
<gene>
    <name evidence="3" type="ORF">BSTOLATCC_MIC15609</name>
</gene>
<organism evidence="3 4">
    <name type="scientific">Blepharisma stoltei</name>
    <dbReference type="NCBI Taxonomy" id="1481888"/>
    <lineage>
        <taxon>Eukaryota</taxon>
        <taxon>Sar</taxon>
        <taxon>Alveolata</taxon>
        <taxon>Ciliophora</taxon>
        <taxon>Postciliodesmatophora</taxon>
        <taxon>Heterotrichea</taxon>
        <taxon>Heterotrichida</taxon>
        <taxon>Blepharismidae</taxon>
        <taxon>Blepharisma</taxon>
    </lineage>
</organism>
<evidence type="ECO:0000256" key="2">
    <source>
        <dbReference type="SAM" id="SignalP"/>
    </source>
</evidence>
<feature type="signal peptide" evidence="2">
    <location>
        <begin position="1"/>
        <end position="21"/>
    </location>
</feature>
<comment type="caution">
    <text evidence="3">The sequence shown here is derived from an EMBL/GenBank/DDBJ whole genome shotgun (WGS) entry which is preliminary data.</text>
</comment>
<proteinExistence type="inferred from homology"/>
<dbReference type="AlphaFoldDB" id="A0AAU9IY25"/>
<keyword evidence="2" id="KW-0732">Signal</keyword>
<accession>A0AAU9IY25</accession>
<comment type="similarity">
    <text evidence="1">Belongs to the BMT family.</text>
</comment>
<dbReference type="InterPro" id="IPR021988">
    <property type="entry name" value="BMT1"/>
</dbReference>